<proteinExistence type="predicted"/>
<evidence type="ECO:0000313" key="2">
    <source>
        <dbReference type="Proteomes" id="UP000076532"/>
    </source>
</evidence>
<protein>
    <submittedName>
        <fullName evidence="1">Uncharacterized protein</fullName>
    </submittedName>
</protein>
<keyword evidence="2" id="KW-1185">Reference proteome</keyword>
<dbReference type="Proteomes" id="UP000076532">
    <property type="component" value="Unassembled WGS sequence"/>
</dbReference>
<accession>A0A166X9K1</accession>
<dbReference type="EMBL" id="KV417480">
    <property type="protein sequence ID" value="KZP34559.1"/>
    <property type="molecule type" value="Genomic_DNA"/>
</dbReference>
<name>A0A166X9K1_9AGAM</name>
<sequence length="455" mass="52442">MSELQPYPKFFQHCQQYQCEGQVLIKFIAINPSLQGSIVWSMSGEWEKDNNLEVKRKLERKAKARETLREKGIRFFLGLHDNPKKAQTHYIWVIVQWAPNERGFHELCLQKRSMLKLKSNLRSETFEHCEHAQRKGQVLLKFVVVNSSLETSVVWLPSGAWEKNNSLKLKHKLEQKCLAAGHSMVEKFYNTMLDQGYSRTRAQGILDELGLHRSSIEDSYYNEEEEEEGQIRIKCGAGPSPMIRMQKFHQKLKELAAKHFRSSLRSNFKLFLLFHGLESDHAAEVVMEFMIGFNTDIGCIFKRTILNALVSGSHSTTFTSFLMMSNPSKFHAYSGFFFNLHDNPKNTQTHFMFVMVEWVPDTRAFKIVCLKIQPMSVLKPIFESARHAVGDGPVPLLQDQKTTWCRIIKDTSDLGVSEELKPTLQLSAGRSRLEGLWVIKKEQQISNIKRDGAAK</sequence>
<dbReference type="AlphaFoldDB" id="A0A166X9K1"/>
<gene>
    <name evidence="1" type="ORF">FIBSPDRAFT_881077</name>
</gene>
<evidence type="ECO:0000313" key="1">
    <source>
        <dbReference type="EMBL" id="KZP34559.1"/>
    </source>
</evidence>
<reference evidence="1 2" key="1">
    <citation type="journal article" date="2016" name="Mol. Biol. Evol.">
        <title>Comparative Genomics of Early-Diverging Mushroom-Forming Fungi Provides Insights into the Origins of Lignocellulose Decay Capabilities.</title>
        <authorList>
            <person name="Nagy L.G."/>
            <person name="Riley R."/>
            <person name="Tritt A."/>
            <person name="Adam C."/>
            <person name="Daum C."/>
            <person name="Floudas D."/>
            <person name="Sun H."/>
            <person name="Yadav J.S."/>
            <person name="Pangilinan J."/>
            <person name="Larsson K.H."/>
            <person name="Matsuura K."/>
            <person name="Barry K."/>
            <person name="Labutti K."/>
            <person name="Kuo R."/>
            <person name="Ohm R.A."/>
            <person name="Bhattacharya S.S."/>
            <person name="Shirouzu T."/>
            <person name="Yoshinaga Y."/>
            <person name="Martin F.M."/>
            <person name="Grigoriev I.V."/>
            <person name="Hibbett D.S."/>
        </authorList>
    </citation>
    <scope>NUCLEOTIDE SEQUENCE [LARGE SCALE GENOMIC DNA]</scope>
    <source>
        <strain evidence="1 2">CBS 109695</strain>
    </source>
</reference>
<organism evidence="1 2">
    <name type="scientific">Athelia psychrophila</name>
    <dbReference type="NCBI Taxonomy" id="1759441"/>
    <lineage>
        <taxon>Eukaryota</taxon>
        <taxon>Fungi</taxon>
        <taxon>Dikarya</taxon>
        <taxon>Basidiomycota</taxon>
        <taxon>Agaricomycotina</taxon>
        <taxon>Agaricomycetes</taxon>
        <taxon>Agaricomycetidae</taxon>
        <taxon>Atheliales</taxon>
        <taxon>Atheliaceae</taxon>
        <taxon>Athelia</taxon>
    </lineage>
</organism>